<feature type="binding site" evidence="16">
    <location>
        <position position="156"/>
    </location>
    <ligand>
        <name>S-adenosyl-L-methionine</name>
        <dbReference type="ChEBI" id="CHEBI:59789"/>
        <label>1</label>
    </ligand>
</feature>
<comment type="subunit">
    <text evidence="4">Monomer.</text>
</comment>
<keyword evidence="8 15" id="KW-0479">Metal-binding</keyword>
<dbReference type="InterPro" id="IPR007197">
    <property type="entry name" value="rSAM"/>
</dbReference>
<dbReference type="InterPro" id="IPR010723">
    <property type="entry name" value="HemN_C"/>
</dbReference>
<proteinExistence type="inferred from homology"/>
<feature type="binding site" evidence="16">
    <location>
        <position position="195"/>
    </location>
    <ligand>
        <name>S-adenosyl-L-methionine</name>
        <dbReference type="ChEBI" id="CHEBI:59789"/>
        <label>2</label>
    </ligand>
</feature>
<keyword evidence="12 15" id="KW-0627">Porphyrin biosynthesis</keyword>
<dbReference type="AlphaFoldDB" id="A0A2K9LH38"/>
<keyword evidence="9 15" id="KW-0560">Oxidoreductase</keyword>
<dbReference type="Gene3D" id="3.80.30.20">
    <property type="entry name" value="tm_1862 like domain"/>
    <property type="match status" value="1"/>
</dbReference>
<dbReference type="InterPro" id="IPR006638">
    <property type="entry name" value="Elp3/MiaA/NifB-like_rSAM"/>
</dbReference>
<evidence type="ECO:0000256" key="10">
    <source>
        <dbReference type="ARBA" id="ARBA00023004"/>
    </source>
</evidence>
<organism evidence="19 20">
    <name type="scientific">Ketobacter alkanivorans</name>
    <dbReference type="NCBI Taxonomy" id="1917421"/>
    <lineage>
        <taxon>Bacteria</taxon>
        <taxon>Pseudomonadati</taxon>
        <taxon>Pseudomonadota</taxon>
        <taxon>Gammaproteobacteria</taxon>
        <taxon>Pseudomonadales</taxon>
        <taxon>Ketobacteraceae</taxon>
        <taxon>Ketobacter</taxon>
    </lineage>
</organism>
<dbReference type="SFLD" id="SFLDF00277">
    <property type="entry name" value="oxygen-independent_coproporphy"/>
    <property type="match status" value="1"/>
</dbReference>
<feature type="binding site" evidence="16">
    <location>
        <begin position="76"/>
        <end position="78"/>
    </location>
    <ligand>
        <name>S-adenosyl-L-methionine</name>
        <dbReference type="ChEBI" id="CHEBI:59789"/>
        <label>2</label>
    </ligand>
</feature>
<keyword evidence="11 15" id="KW-0411">Iron-sulfur</keyword>
<dbReference type="Pfam" id="PF04055">
    <property type="entry name" value="Radical_SAM"/>
    <property type="match status" value="1"/>
</dbReference>
<dbReference type="GO" id="GO:0006782">
    <property type="term" value="P:protoporphyrinogen IX biosynthetic process"/>
    <property type="evidence" value="ECO:0007669"/>
    <property type="project" value="UniProtKB-UniPathway"/>
</dbReference>
<dbReference type="CDD" id="cd01335">
    <property type="entry name" value="Radical_SAM"/>
    <property type="match status" value="1"/>
</dbReference>
<dbReference type="GO" id="GO:0005737">
    <property type="term" value="C:cytoplasm"/>
    <property type="evidence" value="ECO:0007669"/>
    <property type="project" value="UniProtKB-SubCell"/>
</dbReference>
<dbReference type="SUPFAM" id="SSF102114">
    <property type="entry name" value="Radical SAM enzymes"/>
    <property type="match status" value="1"/>
</dbReference>
<feature type="binding site" evidence="17">
    <location>
        <position position="74"/>
    </location>
    <ligand>
        <name>[4Fe-4S] cluster</name>
        <dbReference type="ChEBI" id="CHEBI:49883"/>
        <note>4Fe-4S-S-AdoMet</note>
    </ligand>
</feature>
<feature type="binding site" evidence="16">
    <location>
        <position position="254"/>
    </location>
    <ligand>
        <name>S-adenosyl-L-methionine</name>
        <dbReference type="ChEBI" id="CHEBI:59789"/>
        <label>2</label>
    </ligand>
</feature>
<evidence type="ECO:0000256" key="7">
    <source>
        <dbReference type="ARBA" id="ARBA00022691"/>
    </source>
</evidence>
<reference evidence="20" key="1">
    <citation type="submission" date="2017-08" db="EMBL/GenBank/DDBJ databases">
        <title>Direct submision.</title>
        <authorList>
            <person name="Kim S.-J."/>
            <person name="Rhee S.-K."/>
        </authorList>
    </citation>
    <scope>NUCLEOTIDE SEQUENCE [LARGE SCALE GENOMIC DNA]</scope>
    <source>
        <strain evidence="20">GI5</strain>
    </source>
</reference>
<dbReference type="OrthoDB" id="9808022at2"/>
<evidence type="ECO:0000256" key="14">
    <source>
        <dbReference type="ARBA" id="ARBA00048321"/>
    </source>
</evidence>
<evidence type="ECO:0000259" key="18">
    <source>
        <dbReference type="PROSITE" id="PS51918"/>
    </source>
</evidence>
<feature type="binding site" evidence="16">
    <location>
        <position position="121"/>
    </location>
    <ligand>
        <name>S-adenosyl-L-methionine</name>
        <dbReference type="ChEBI" id="CHEBI:59789"/>
        <label>1</label>
    </ligand>
</feature>
<dbReference type="InterPro" id="IPR058240">
    <property type="entry name" value="rSAM_sf"/>
</dbReference>
<evidence type="ECO:0000256" key="9">
    <source>
        <dbReference type="ARBA" id="ARBA00023002"/>
    </source>
</evidence>
<comment type="pathway">
    <text evidence="2 15">Porphyrin-containing compound metabolism; protoporphyrin-IX biosynthesis; protoporphyrinogen-IX from coproporphyrinogen-III (AdoMet route): step 1/1.</text>
</comment>
<dbReference type="SMART" id="SM00729">
    <property type="entry name" value="Elp3"/>
    <property type="match status" value="1"/>
</dbReference>
<evidence type="ECO:0000256" key="16">
    <source>
        <dbReference type="PIRSR" id="PIRSR000167-1"/>
    </source>
</evidence>
<comment type="similarity">
    <text evidence="3 15">Belongs to the anaerobic coproporphyrinogen-III oxidase family.</text>
</comment>
<dbReference type="PANTHER" id="PTHR13932">
    <property type="entry name" value="COPROPORPHYRINIGEN III OXIDASE"/>
    <property type="match status" value="1"/>
</dbReference>
<dbReference type="PANTHER" id="PTHR13932:SF6">
    <property type="entry name" value="OXYGEN-INDEPENDENT COPROPORPHYRINOGEN III OXIDASE"/>
    <property type="match status" value="1"/>
</dbReference>
<keyword evidence="7 15" id="KW-0949">S-adenosyl-L-methionine</keyword>
<dbReference type="GO" id="GO:0051539">
    <property type="term" value="F:4 iron, 4 sulfur cluster binding"/>
    <property type="evidence" value="ECO:0007669"/>
    <property type="project" value="UniProtKB-KW"/>
</dbReference>
<dbReference type="SFLD" id="SFLDG01065">
    <property type="entry name" value="anaerobic_coproporphyrinogen-I"/>
    <property type="match status" value="1"/>
</dbReference>
<evidence type="ECO:0000256" key="12">
    <source>
        <dbReference type="ARBA" id="ARBA00023244"/>
    </source>
</evidence>
<evidence type="ECO:0000256" key="15">
    <source>
        <dbReference type="PIRNR" id="PIRNR000167"/>
    </source>
</evidence>
<evidence type="ECO:0000256" key="8">
    <source>
        <dbReference type="ARBA" id="ARBA00022723"/>
    </source>
</evidence>
<sequence>MHLVKQQSDADSLWDSEFIRQHDVAGPRYTSYPTALQFHEEFTEQDYLSAVGRSNASRMPLSLYIHLPFCASLCYYCACNKVITQNEEKKRRYLDALIKEIRIKSRNFEQGRPVYQMHWGGGTPTYFNDAELTELWFEIGRHFHLVDSERGEYSIEIDPRTIDADKLGLLKGLGFNRISLGIQDFNEKVQEAINRVQSYEQIEELMLAARNYQYRSVNFDLIYGLPYQTVESVRETIDKVVHLSPDRISLFNYAHLPERFKSQGLLPEEALPPAEEKLQILCAASNQLSAAGYVYIGMDHFAKPSDELAQAQANGTLHRNFQGYTTYKDADLVGLGVSSISLINNVYCQNTKSITEYQACMDDEVVPVTAGVVLSTDDEIRRAVIMSLLCQNWLVPTQIEEQFNINFSSHFSSEINQLNLYVEEGLLARSGNNYHVTPKGRLVVRKICMIFDTYLPQHMKSGRRFSRVL</sequence>
<evidence type="ECO:0000256" key="6">
    <source>
        <dbReference type="ARBA" id="ARBA00022490"/>
    </source>
</evidence>
<comment type="subcellular location">
    <subcellularLocation>
        <location evidence="1 15">Cytoplasm</location>
    </subcellularLocation>
</comment>
<dbReference type="PIRSF" id="PIRSF000167">
    <property type="entry name" value="HemN"/>
    <property type="match status" value="1"/>
</dbReference>
<evidence type="ECO:0000256" key="3">
    <source>
        <dbReference type="ARBA" id="ARBA00005493"/>
    </source>
</evidence>
<evidence type="ECO:0000256" key="17">
    <source>
        <dbReference type="PIRSR" id="PIRSR000167-2"/>
    </source>
</evidence>
<dbReference type="SFLD" id="SFLDS00029">
    <property type="entry name" value="Radical_SAM"/>
    <property type="match status" value="1"/>
</dbReference>
<feature type="binding site" evidence="16">
    <location>
        <begin position="122"/>
        <end position="123"/>
    </location>
    <ligand>
        <name>S-adenosyl-L-methionine</name>
        <dbReference type="ChEBI" id="CHEBI:59789"/>
        <label>2</label>
    </ligand>
</feature>
<dbReference type="PROSITE" id="PS51918">
    <property type="entry name" value="RADICAL_SAM"/>
    <property type="match status" value="1"/>
</dbReference>
<feature type="binding site" evidence="16">
    <location>
        <position position="340"/>
    </location>
    <ligand>
        <name>S-adenosyl-L-methionine</name>
        <dbReference type="ChEBI" id="CHEBI:59789"/>
        <label>1</label>
    </ligand>
</feature>
<evidence type="ECO:0000256" key="13">
    <source>
        <dbReference type="ARBA" id="ARBA00024295"/>
    </source>
</evidence>
<gene>
    <name evidence="19" type="primary">hemN</name>
    <name evidence="19" type="ORF">Kalk_04300</name>
</gene>
<keyword evidence="6 15" id="KW-0963">Cytoplasm</keyword>
<evidence type="ECO:0000256" key="1">
    <source>
        <dbReference type="ARBA" id="ARBA00004496"/>
    </source>
</evidence>
<keyword evidence="20" id="KW-1185">Reference proteome</keyword>
<dbReference type="RefSeq" id="WP_101893026.1">
    <property type="nucleotide sequence ID" value="NZ_CP022684.1"/>
</dbReference>
<keyword evidence="10 15" id="KW-0408">Iron</keyword>
<dbReference type="InterPro" id="IPR023404">
    <property type="entry name" value="rSAM_horseshoe"/>
</dbReference>
<dbReference type="InterPro" id="IPR004558">
    <property type="entry name" value="Coprogen_oxidase_HemN"/>
</dbReference>
<protein>
    <recommendedName>
        <fullName evidence="15">Coproporphyrinogen-III oxidase</fullName>
        <ecNumber evidence="15">1.3.98.3</ecNumber>
    </recommendedName>
</protein>
<evidence type="ECO:0000256" key="5">
    <source>
        <dbReference type="ARBA" id="ARBA00022485"/>
    </source>
</evidence>
<evidence type="ECO:0000256" key="11">
    <source>
        <dbReference type="ARBA" id="ARBA00023014"/>
    </source>
</evidence>
<feature type="binding site" evidence="16">
    <location>
        <position position="220"/>
    </location>
    <ligand>
        <name>S-adenosyl-L-methionine</name>
        <dbReference type="ChEBI" id="CHEBI:59789"/>
        <label>2</label>
    </ligand>
</feature>
<evidence type="ECO:0000256" key="2">
    <source>
        <dbReference type="ARBA" id="ARBA00004785"/>
    </source>
</evidence>
<feature type="binding site" evidence="16">
    <location>
        <position position="183"/>
    </location>
    <ligand>
        <name>S-adenosyl-L-methionine</name>
        <dbReference type="ChEBI" id="CHEBI:59789"/>
        <label>2</label>
    </ligand>
</feature>
<evidence type="ECO:0000313" key="19">
    <source>
        <dbReference type="EMBL" id="AUM11686.1"/>
    </source>
</evidence>
<evidence type="ECO:0000313" key="20">
    <source>
        <dbReference type="Proteomes" id="UP000235116"/>
    </source>
</evidence>
<dbReference type="GO" id="GO:0004109">
    <property type="term" value="F:coproporphyrinogen oxidase activity"/>
    <property type="evidence" value="ECO:0007669"/>
    <property type="project" value="InterPro"/>
</dbReference>
<feature type="domain" description="Radical SAM core" evidence="18">
    <location>
        <begin position="55"/>
        <end position="291"/>
    </location>
</feature>
<dbReference type="Pfam" id="PF06969">
    <property type="entry name" value="HemN_C"/>
    <property type="match status" value="1"/>
</dbReference>
<name>A0A2K9LH38_9GAMM</name>
<dbReference type="NCBIfam" id="TIGR00538">
    <property type="entry name" value="hemN"/>
    <property type="match status" value="1"/>
</dbReference>
<dbReference type="EMBL" id="CP022684">
    <property type="protein sequence ID" value="AUM11686.1"/>
    <property type="molecule type" value="Genomic_DNA"/>
</dbReference>
<evidence type="ECO:0000256" key="4">
    <source>
        <dbReference type="ARBA" id="ARBA00011245"/>
    </source>
</evidence>
<dbReference type="FunFam" id="3.80.30.20:FF:000012">
    <property type="entry name" value="Coproporphyrinogen-III oxidase"/>
    <property type="match status" value="1"/>
</dbReference>
<dbReference type="Proteomes" id="UP000235116">
    <property type="component" value="Chromosome"/>
</dbReference>
<comment type="cofactor">
    <cofactor evidence="15 17">
        <name>[4Fe-4S] cluster</name>
        <dbReference type="ChEBI" id="CHEBI:49883"/>
    </cofactor>
    <text evidence="15 17">Binds 1 [4Fe-4S] cluster. The cluster is coordinated with 3 cysteines and an exchangeable S-adenosyl-L-methionine.</text>
</comment>
<feature type="binding site" evidence="17">
    <location>
        <position position="77"/>
    </location>
    <ligand>
        <name>[4Fe-4S] cluster</name>
        <dbReference type="ChEBI" id="CHEBI:49883"/>
        <note>4Fe-4S-S-AdoMet</note>
    </ligand>
</feature>
<dbReference type="Gene3D" id="1.10.10.920">
    <property type="match status" value="1"/>
</dbReference>
<keyword evidence="5 15" id="KW-0004">4Fe-4S</keyword>
<comment type="catalytic activity">
    <reaction evidence="14 15">
        <text>coproporphyrinogen III + 2 S-adenosyl-L-methionine = protoporphyrinogen IX + 2 5'-deoxyadenosine + 2 L-methionine + 2 CO2</text>
        <dbReference type="Rhea" id="RHEA:15425"/>
        <dbReference type="ChEBI" id="CHEBI:16526"/>
        <dbReference type="ChEBI" id="CHEBI:17319"/>
        <dbReference type="ChEBI" id="CHEBI:57307"/>
        <dbReference type="ChEBI" id="CHEBI:57309"/>
        <dbReference type="ChEBI" id="CHEBI:57844"/>
        <dbReference type="ChEBI" id="CHEBI:59789"/>
        <dbReference type="EC" id="1.3.98.3"/>
    </reaction>
</comment>
<dbReference type="GO" id="GO:0051989">
    <property type="term" value="F:coproporphyrinogen dehydrogenase activity"/>
    <property type="evidence" value="ECO:0007669"/>
    <property type="project" value="UniProtKB-EC"/>
</dbReference>
<dbReference type="GO" id="GO:0046872">
    <property type="term" value="F:metal ion binding"/>
    <property type="evidence" value="ECO:0007669"/>
    <property type="project" value="UniProtKB-KW"/>
</dbReference>
<dbReference type="KEGG" id="kak:Kalk_04300"/>
<dbReference type="EC" id="1.3.98.3" evidence="15"/>
<comment type="function">
    <text evidence="13">Involved in the heme biosynthesis. Catalyzes the anaerobic oxidative decarboxylation of propionate groups of rings A and B of coproporphyrinogen III to yield the vinyl groups in protoporphyrinogen IX.</text>
</comment>
<feature type="binding site" evidence="16">
    <location>
        <position position="64"/>
    </location>
    <ligand>
        <name>S-adenosyl-L-methionine</name>
        <dbReference type="ChEBI" id="CHEBI:59789"/>
        <label>1</label>
    </ligand>
</feature>
<accession>A0A2K9LH38</accession>
<dbReference type="UniPathway" id="UPA00251">
    <property type="reaction ID" value="UER00323"/>
</dbReference>
<feature type="binding site" evidence="17">
    <location>
        <position position="70"/>
    </location>
    <ligand>
        <name>[4Fe-4S] cluster</name>
        <dbReference type="ChEBI" id="CHEBI:49883"/>
        <note>4Fe-4S-S-AdoMet</note>
    </ligand>
</feature>
<dbReference type="InterPro" id="IPR034505">
    <property type="entry name" value="Coproporphyrinogen-III_oxidase"/>
</dbReference>